<evidence type="ECO:0000256" key="1">
    <source>
        <dbReference type="SAM" id="MobiDB-lite"/>
    </source>
</evidence>
<reference evidence="3" key="1">
    <citation type="submission" date="2022-10" db="EMBL/GenBank/DDBJ databases">
        <title>Genome assembly of Pristionchus species.</title>
        <authorList>
            <person name="Yoshida K."/>
            <person name="Sommer R.J."/>
        </authorList>
    </citation>
    <scope>NUCLEOTIDE SEQUENCE [LARGE SCALE GENOMIC DNA]</scope>
    <source>
        <strain evidence="3">RS5460</strain>
    </source>
</reference>
<feature type="non-terminal residue" evidence="2">
    <location>
        <position position="1"/>
    </location>
</feature>
<evidence type="ECO:0000313" key="2">
    <source>
        <dbReference type="EMBL" id="GMR34509.1"/>
    </source>
</evidence>
<dbReference type="Proteomes" id="UP001328107">
    <property type="component" value="Unassembled WGS sequence"/>
</dbReference>
<sequence length="455" mass="51689">LRAAYRIAKAIHKDQEDERRTLENRFIMKMSSIVIHAIASIETNTKMSQKWFHTTYVTSESPNPLLKLGYTISVLIEKLMKDRYTNLDCLFAQPQTSSNGAEHSEPAEIPLFVNLKDVKQEPIEIKEEIEEPEVELEPIEDVFCPSTGSARPPTQNPFLSGYPEEDDDGDDDNDDVDDHVKRSINDVLRKKNEEIDVGGTLRSALSAIGMTPSGSKSVTEQLKNAPLEKCYLCGKFSFDFLSTKEVESRRDFLSQIVIKSPQQRKKMAAFAASNEDAFFCLSHFPKGRGTKPQPTVARIIKVPDVNAGKNCDLCSSPQLPCRSSPANRAEAEKFFASVEAGTVKQRNQIEWFLFNNERATICRKHFEKLEYKKRSLHYAQTLEDEEDDEVNEMNKRPWCRQEMARRTRSSGKSPEAPLVKRARAPEIIRVRANSSSNYDSDVKEEPFDDERPSGI</sequence>
<proteinExistence type="predicted"/>
<gene>
    <name evidence="2" type="ORF">PMAYCL1PPCAC_04704</name>
</gene>
<accession>A0AAN4Z715</accession>
<name>A0AAN4Z715_9BILA</name>
<evidence type="ECO:0000313" key="3">
    <source>
        <dbReference type="Proteomes" id="UP001328107"/>
    </source>
</evidence>
<dbReference type="EMBL" id="BTRK01000002">
    <property type="protein sequence ID" value="GMR34509.1"/>
    <property type="molecule type" value="Genomic_DNA"/>
</dbReference>
<comment type="caution">
    <text evidence="2">The sequence shown here is derived from an EMBL/GenBank/DDBJ whole genome shotgun (WGS) entry which is preliminary data.</text>
</comment>
<feature type="compositionally biased region" description="Basic and acidic residues" evidence="1">
    <location>
        <begin position="440"/>
        <end position="455"/>
    </location>
</feature>
<dbReference type="AlphaFoldDB" id="A0AAN4Z715"/>
<feature type="compositionally biased region" description="Polar residues" evidence="1">
    <location>
        <begin position="146"/>
        <end position="158"/>
    </location>
</feature>
<protein>
    <submittedName>
        <fullName evidence="2">Uncharacterized protein</fullName>
    </submittedName>
</protein>
<keyword evidence="3" id="KW-1185">Reference proteome</keyword>
<organism evidence="2 3">
    <name type="scientific">Pristionchus mayeri</name>
    <dbReference type="NCBI Taxonomy" id="1317129"/>
    <lineage>
        <taxon>Eukaryota</taxon>
        <taxon>Metazoa</taxon>
        <taxon>Ecdysozoa</taxon>
        <taxon>Nematoda</taxon>
        <taxon>Chromadorea</taxon>
        <taxon>Rhabditida</taxon>
        <taxon>Rhabditina</taxon>
        <taxon>Diplogasteromorpha</taxon>
        <taxon>Diplogasteroidea</taxon>
        <taxon>Neodiplogasteridae</taxon>
        <taxon>Pristionchus</taxon>
    </lineage>
</organism>
<feature type="region of interest" description="Disordered" evidence="1">
    <location>
        <begin position="401"/>
        <end position="455"/>
    </location>
</feature>
<feature type="region of interest" description="Disordered" evidence="1">
    <location>
        <begin position="143"/>
        <end position="178"/>
    </location>
</feature>
<feature type="compositionally biased region" description="Acidic residues" evidence="1">
    <location>
        <begin position="163"/>
        <end position="177"/>
    </location>
</feature>